<keyword evidence="3" id="KW-1185">Reference proteome</keyword>
<evidence type="ECO:0000313" key="3">
    <source>
        <dbReference type="Proteomes" id="UP000077684"/>
    </source>
</evidence>
<feature type="compositionally biased region" description="Polar residues" evidence="1">
    <location>
        <begin position="1243"/>
        <end position="1258"/>
    </location>
</feature>
<reference evidence="2" key="1">
    <citation type="submission" date="2016-04" db="EMBL/GenBank/DDBJ databases">
        <authorList>
            <person name="Nguyen H.D."/>
            <person name="Samba Siva P."/>
            <person name="Cullis J."/>
            <person name="Levesque C.A."/>
            <person name="Hambleton S."/>
        </authorList>
    </citation>
    <scope>NUCLEOTIDE SEQUENCE</scope>
    <source>
        <strain evidence="2">DAOMC 236426</strain>
    </source>
</reference>
<sequence>MAISRVSDDASMLSDLLIMFKRDSDWKLIEELFNKYNFMYYSRHDSNRINFVHQIAQEPRLAPLATKNGLRVSTDDCDTIMRNVFGDGVKTAEEKAASLSTFIESGLPGLHVSKTMAIKAILHQTGDVGSRLFESTAARSTSYRALKVLADSGKLKLNLSREVAELFIKKRFSRSCMAKLPYLNFVLEDFPEVIPLLPRKAALIKFLAHTDYSTDAARNKLHDALADVRPHLTQRLIVDLVANEFMTTAVPLQYARDFLPDDEVDAEVAAYEALRKCFWHPCKGASVLALYNFVADKKYFKQIMLEELHRWRFDLDQLQADDPDNRESDHREKRPVSLLAWNYAGAMMDVDACSDETTNDPYQLRRVGKFTDFPGETTEAERADDKGKGPALDKSAETSAGNDASTPGAEQSQPQQQAAISANSESELKEEPLPDKNPFLSSNPWADDNLLYGNMTCAHSYHRAYDFAQCFSPLSIPLAEAVLEVFGAHSEAADIMYGHALLNGNGAIMDLYHSRMFYPSLMHLRLLLHVGRRLPDRFQSRLERAPFRKRPYGSIENEVRGRTKLESPFWCSTDKLPLTARPGSADATVNLERGDDYFGFGENESDDEELISWRRHTRGKHGVKKEGAESPGPSPRKRSSRTPRTGTKQDAAPFHAPLSATVTAPASVPTPTPAHATTIGDPATAPAPVATPAPATTIGDLAGAVFAQSASISTIAPPASAPCVAATAPVTAVATPASTSAPATAVAASTLPSAVEGATSNAGVAPPVTTTIATAEMQTGTSAAADVSIAVGDSSTASVGLNARGLPKRKAAAAVTYFADENSSDDIEVVAESEIQRRQVEAMTGVPPIRRGRGRPRKNPVPAQQQSPVKSPAKAKAAPARGKKRKIGQDDDAEFILLGVNEHEVKPVIPMPVFIGPNQLSSLQVLSLWESTAEIEVMWKWATFDRHSKVLAALDAWCRHIVIMMWAETKKHKVRKDKVKADAVGRTIPLYRLRVTKTEAHRCLESLQKRLETVAGQIAREMDLQRAQFLETIKYADGVASKIARQRQALVSRVRMQRAQVAERAAAAAAAAAAPPVVLGEGEGGSDGQDGVRMQVDGEPALGTALVAETTAPAAGSGDASTSSAMAVDIADTTAADGNSDAAAAEDATADTSTASAAKGKGKARAKGKGKEKEVSGPVADGDGTPASPSKGKGKGRAKAVGKGKGKAKQAPTQAQPEPQTQTQQSAAIPDDDDVDDGHLSDGSMSSLNSLDSAVDTNGRSKRRETGKTADEYAKNPGTSVLPSCGHAHCSNHHSSSHHSSSLASVYSAAANQTMLAAALTAGIMALASDEEDDYGFGLYGDEDDEDDHDDDDEDNSEDSEDYLYF</sequence>
<gene>
    <name evidence="2" type="ORF">A4X06_0g4992</name>
</gene>
<organism evidence="2 3">
    <name type="scientific">Tilletia controversa</name>
    <name type="common">dwarf bunt fungus</name>
    <dbReference type="NCBI Taxonomy" id="13291"/>
    <lineage>
        <taxon>Eukaryota</taxon>
        <taxon>Fungi</taxon>
        <taxon>Dikarya</taxon>
        <taxon>Basidiomycota</taxon>
        <taxon>Ustilaginomycotina</taxon>
        <taxon>Exobasidiomycetes</taxon>
        <taxon>Tilletiales</taxon>
        <taxon>Tilletiaceae</taxon>
        <taxon>Tilletia</taxon>
    </lineage>
</organism>
<feature type="region of interest" description="Disordered" evidence="1">
    <location>
        <begin position="615"/>
        <end position="691"/>
    </location>
</feature>
<feature type="compositionally biased region" description="Low complexity" evidence="1">
    <location>
        <begin position="1142"/>
        <end position="1159"/>
    </location>
</feature>
<feature type="region of interest" description="Disordered" evidence="1">
    <location>
        <begin position="1072"/>
        <end position="1095"/>
    </location>
</feature>
<evidence type="ECO:0000313" key="2">
    <source>
        <dbReference type="EMBL" id="KAE8246497.1"/>
    </source>
</evidence>
<feature type="compositionally biased region" description="Low complexity" evidence="1">
    <location>
        <begin position="411"/>
        <end position="424"/>
    </location>
</feature>
<comment type="caution">
    <text evidence="2">The sequence shown here is derived from an EMBL/GenBank/DDBJ whole genome shotgun (WGS) entry which is preliminary data.</text>
</comment>
<feature type="compositionally biased region" description="Polar residues" evidence="1">
    <location>
        <begin position="397"/>
        <end position="410"/>
    </location>
</feature>
<dbReference type="EMBL" id="LWDE02000573">
    <property type="protein sequence ID" value="KAE8246497.1"/>
    <property type="molecule type" value="Genomic_DNA"/>
</dbReference>
<protein>
    <submittedName>
        <fullName evidence="2">Uncharacterized protein</fullName>
    </submittedName>
</protein>
<feature type="region of interest" description="Disordered" evidence="1">
    <location>
        <begin position="365"/>
        <end position="441"/>
    </location>
</feature>
<name>A0A8X7MRS6_9BASI</name>
<proteinExistence type="predicted"/>
<feature type="compositionally biased region" description="Basic and acidic residues" evidence="1">
    <location>
        <begin position="379"/>
        <end position="388"/>
    </location>
</feature>
<evidence type="ECO:0000256" key="1">
    <source>
        <dbReference type="SAM" id="MobiDB-lite"/>
    </source>
</evidence>
<feature type="region of interest" description="Disordered" evidence="1">
    <location>
        <begin position="842"/>
        <end position="887"/>
    </location>
</feature>
<feature type="compositionally biased region" description="Low complexity" evidence="1">
    <location>
        <begin position="659"/>
        <end position="691"/>
    </location>
</feature>
<feature type="region of interest" description="Disordered" evidence="1">
    <location>
        <begin position="1334"/>
        <end position="1366"/>
    </location>
</feature>
<dbReference type="Proteomes" id="UP000077684">
    <property type="component" value="Unassembled WGS sequence"/>
</dbReference>
<accession>A0A8X7MRS6</accession>
<reference evidence="2" key="2">
    <citation type="journal article" date="2019" name="IMA Fungus">
        <title>Genome sequencing and comparison of five Tilletia species to identify candidate genes for the detection of regulated species infecting wheat.</title>
        <authorList>
            <person name="Nguyen H.D.T."/>
            <person name="Sultana T."/>
            <person name="Kesanakurti P."/>
            <person name="Hambleton S."/>
        </authorList>
    </citation>
    <scope>NUCLEOTIDE SEQUENCE</scope>
    <source>
        <strain evidence="2">DAOMC 236426</strain>
    </source>
</reference>
<feature type="compositionally biased region" description="Low complexity" evidence="1">
    <location>
        <begin position="1209"/>
        <end position="1228"/>
    </location>
</feature>
<feature type="region of interest" description="Disordered" evidence="1">
    <location>
        <begin position="1142"/>
        <end position="1281"/>
    </location>
</feature>
<feature type="compositionally biased region" description="Basic residues" evidence="1">
    <location>
        <begin position="1192"/>
        <end position="1208"/>
    </location>
</feature>
<feature type="compositionally biased region" description="Basic and acidic residues" evidence="1">
    <location>
        <begin position="1264"/>
        <end position="1274"/>
    </location>
</feature>